<dbReference type="SMART" id="SM00342">
    <property type="entry name" value="HTH_ARAC"/>
    <property type="match status" value="1"/>
</dbReference>
<dbReference type="InterPro" id="IPR001789">
    <property type="entry name" value="Sig_transdc_resp-reg_receiver"/>
</dbReference>
<reference evidence="13" key="1">
    <citation type="submission" date="2022-06" db="EMBL/GenBank/DDBJ databases">
        <title>Vallitalea longa sp. nov., an anaerobic bacterium isolated from marine sediment.</title>
        <authorList>
            <person name="Hirano S."/>
            <person name="Terahara T."/>
            <person name="Mori K."/>
            <person name="Hamada M."/>
            <person name="Matsumoto R."/>
            <person name="Kobayashi T."/>
        </authorList>
    </citation>
    <scope>NUCLEOTIDE SEQUENCE</scope>
    <source>
        <strain evidence="13">SH18-1</strain>
    </source>
</reference>
<evidence type="ECO:0000313" key="14">
    <source>
        <dbReference type="Proteomes" id="UP001144256"/>
    </source>
</evidence>
<sequence length="506" mass="59472">MKKWKVMLIDDEIMVIEDLMDIIDWEANGFTIVAKTTSSREGLSLYKKYEPDIIFIDINMPVINGLELTKKITKLSNNKNIQIFILTAYSDFNYAKEAIGLGVCDYLLKHEISHDSLLDNLKKAANNLEKNDVINSVISKDVISCLIKGKQLSSELENYYRVLVKYKVSLLLFDIKDDMEIEDNNILDQISKDDRNSLKIKQSLIITDRNRKIICIIRKKVNSNSKIQECLYLIALKIGRYINKNKYTYSMVLFRKSCQLGELKDNARYVKDCMEYLFYLAENKIIWDFEVPKKELICKERLEGISQKLVQVLESKVIDDVDIFFSNLHHDLIRYYGSNNMFHIIETLTKTIEKYAVDHNIDPDKYINNYNEKETMFIKINDVTEYYKKTYKRIIKDVLEQKLYSKKVYEAILYIHDNYKKPLTVDKVAKYLDISGVYLSLLLKKELNKTFTTILTEYRITMALKMMDEGNYKIYEISEAVGYKTSQYFSKVFKKIVGTSPLEYKK</sequence>
<keyword evidence="8" id="KW-0804">Transcription</keyword>
<comment type="caution">
    <text evidence="13">The sequence shown here is derived from an EMBL/GenBank/DDBJ whole genome shotgun (WGS) entry which is preliminary data.</text>
</comment>
<feature type="domain" description="HTH araC/xylS-type" evidence="11">
    <location>
        <begin position="409"/>
        <end position="506"/>
    </location>
</feature>
<dbReference type="PANTHER" id="PTHR42713:SF3">
    <property type="entry name" value="TRANSCRIPTIONAL REGULATORY PROTEIN HPTR"/>
    <property type="match status" value="1"/>
</dbReference>
<keyword evidence="3" id="KW-0963">Cytoplasm</keyword>
<dbReference type="InterPro" id="IPR018060">
    <property type="entry name" value="HTH_AraC"/>
</dbReference>
<dbReference type="InterPro" id="IPR009057">
    <property type="entry name" value="Homeodomain-like_sf"/>
</dbReference>
<dbReference type="SMART" id="SM00448">
    <property type="entry name" value="REC"/>
    <property type="match status" value="1"/>
</dbReference>
<evidence type="ECO:0000256" key="10">
    <source>
        <dbReference type="PROSITE-ProRule" id="PRU00169"/>
    </source>
</evidence>
<dbReference type="GO" id="GO:0000160">
    <property type="term" value="P:phosphorelay signal transduction system"/>
    <property type="evidence" value="ECO:0007669"/>
    <property type="project" value="UniProtKB-KW"/>
</dbReference>
<dbReference type="GO" id="GO:0043565">
    <property type="term" value="F:sequence-specific DNA binding"/>
    <property type="evidence" value="ECO:0007669"/>
    <property type="project" value="InterPro"/>
</dbReference>
<dbReference type="AlphaFoldDB" id="A0A9W5YCJ7"/>
<dbReference type="PROSITE" id="PS01124">
    <property type="entry name" value="HTH_ARAC_FAMILY_2"/>
    <property type="match status" value="1"/>
</dbReference>
<evidence type="ECO:0000256" key="5">
    <source>
        <dbReference type="ARBA" id="ARBA00023012"/>
    </source>
</evidence>
<evidence type="ECO:0000256" key="3">
    <source>
        <dbReference type="ARBA" id="ARBA00022490"/>
    </source>
</evidence>
<dbReference type="SUPFAM" id="SSF46689">
    <property type="entry name" value="Homeodomain-like"/>
    <property type="match status" value="1"/>
</dbReference>
<evidence type="ECO:0000259" key="12">
    <source>
        <dbReference type="PROSITE" id="PS50110"/>
    </source>
</evidence>
<comment type="subcellular location">
    <subcellularLocation>
        <location evidence="1">Cytoplasm</location>
    </subcellularLocation>
</comment>
<evidence type="ECO:0000256" key="9">
    <source>
        <dbReference type="ARBA" id="ARBA00024867"/>
    </source>
</evidence>
<dbReference type="PROSITE" id="PS50110">
    <property type="entry name" value="RESPONSE_REGULATORY"/>
    <property type="match status" value="1"/>
</dbReference>
<keyword evidence="4 10" id="KW-0597">Phosphoprotein</keyword>
<dbReference type="GO" id="GO:0005737">
    <property type="term" value="C:cytoplasm"/>
    <property type="evidence" value="ECO:0007669"/>
    <property type="project" value="UniProtKB-SubCell"/>
</dbReference>
<dbReference type="InterPro" id="IPR020449">
    <property type="entry name" value="Tscrpt_reg_AraC-type_HTH"/>
</dbReference>
<evidence type="ECO:0000256" key="6">
    <source>
        <dbReference type="ARBA" id="ARBA00023015"/>
    </source>
</evidence>
<keyword evidence="5" id="KW-0902">Two-component regulatory system</keyword>
<dbReference type="GO" id="GO:0003700">
    <property type="term" value="F:DNA-binding transcription factor activity"/>
    <property type="evidence" value="ECO:0007669"/>
    <property type="project" value="InterPro"/>
</dbReference>
<name>A0A9W5YCJ7_9FIRM</name>
<dbReference type="InterPro" id="IPR011006">
    <property type="entry name" value="CheY-like_superfamily"/>
</dbReference>
<feature type="domain" description="Response regulatory" evidence="12">
    <location>
        <begin position="5"/>
        <end position="124"/>
    </location>
</feature>
<gene>
    <name evidence="13" type="ORF">SH1V18_25900</name>
</gene>
<dbReference type="PROSITE" id="PS00041">
    <property type="entry name" value="HTH_ARAC_FAMILY_1"/>
    <property type="match status" value="1"/>
</dbReference>
<evidence type="ECO:0000256" key="7">
    <source>
        <dbReference type="ARBA" id="ARBA00023125"/>
    </source>
</evidence>
<protein>
    <recommendedName>
        <fullName evidence="2">Stage 0 sporulation protein A homolog</fullName>
    </recommendedName>
</protein>
<evidence type="ECO:0000313" key="13">
    <source>
        <dbReference type="EMBL" id="GKX30110.1"/>
    </source>
</evidence>
<dbReference type="PANTHER" id="PTHR42713">
    <property type="entry name" value="HISTIDINE KINASE-RELATED"/>
    <property type="match status" value="1"/>
</dbReference>
<dbReference type="SUPFAM" id="SSF52172">
    <property type="entry name" value="CheY-like"/>
    <property type="match status" value="1"/>
</dbReference>
<dbReference type="Proteomes" id="UP001144256">
    <property type="component" value="Unassembled WGS sequence"/>
</dbReference>
<keyword evidence="7 13" id="KW-0238">DNA-binding</keyword>
<feature type="modified residue" description="4-aspartylphosphate" evidence="10">
    <location>
        <position position="57"/>
    </location>
</feature>
<accession>A0A9W5YCJ7</accession>
<evidence type="ECO:0000256" key="8">
    <source>
        <dbReference type="ARBA" id="ARBA00023163"/>
    </source>
</evidence>
<organism evidence="13 14">
    <name type="scientific">Vallitalea longa</name>
    <dbReference type="NCBI Taxonomy" id="2936439"/>
    <lineage>
        <taxon>Bacteria</taxon>
        <taxon>Bacillati</taxon>
        <taxon>Bacillota</taxon>
        <taxon>Clostridia</taxon>
        <taxon>Lachnospirales</taxon>
        <taxon>Vallitaleaceae</taxon>
        <taxon>Vallitalea</taxon>
    </lineage>
</organism>
<dbReference type="InterPro" id="IPR051552">
    <property type="entry name" value="HptR"/>
</dbReference>
<dbReference type="Gene3D" id="1.10.10.60">
    <property type="entry name" value="Homeodomain-like"/>
    <property type="match status" value="2"/>
</dbReference>
<comment type="function">
    <text evidence="9">May play the central regulatory role in sporulation. It may be an element of the effector pathway responsible for the activation of sporulation genes in response to nutritional stress. Spo0A may act in concert with spo0H (a sigma factor) to control the expression of some genes that are critical to the sporulation process.</text>
</comment>
<keyword evidence="6" id="KW-0805">Transcription regulation</keyword>
<dbReference type="Pfam" id="PF12833">
    <property type="entry name" value="HTH_18"/>
    <property type="match status" value="1"/>
</dbReference>
<dbReference type="Gene3D" id="3.40.50.2300">
    <property type="match status" value="1"/>
</dbReference>
<dbReference type="EMBL" id="BRLB01000007">
    <property type="protein sequence ID" value="GKX30110.1"/>
    <property type="molecule type" value="Genomic_DNA"/>
</dbReference>
<dbReference type="CDD" id="cd17536">
    <property type="entry name" value="REC_YesN-like"/>
    <property type="match status" value="1"/>
</dbReference>
<proteinExistence type="predicted"/>
<dbReference type="RefSeq" id="WP_281816010.1">
    <property type="nucleotide sequence ID" value="NZ_BRLB01000007.1"/>
</dbReference>
<keyword evidence="14" id="KW-1185">Reference proteome</keyword>
<evidence type="ECO:0000256" key="1">
    <source>
        <dbReference type="ARBA" id="ARBA00004496"/>
    </source>
</evidence>
<dbReference type="InterPro" id="IPR018062">
    <property type="entry name" value="HTH_AraC-typ_CS"/>
</dbReference>
<dbReference type="PRINTS" id="PR00032">
    <property type="entry name" value="HTHARAC"/>
</dbReference>
<evidence type="ECO:0000256" key="4">
    <source>
        <dbReference type="ARBA" id="ARBA00022553"/>
    </source>
</evidence>
<evidence type="ECO:0000256" key="2">
    <source>
        <dbReference type="ARBA" id="ARBA00018672"/>
    </source>
</evidence>
<evidence type="ECO:0000259" key="11">
    <source>
        <dbReference type="PROSITE" id="PS01124"/>
    </source>
</evidence>
<dbReference type="Pfam" id="PF00072">
    <property type="entry name" value="Response_reg"/>
    <property type="match status" value="1"/>
</dbReference>